<reference evidence="6" key="1">
    <citation type="submission" date="2025-08" db="UniProtKB">
        <authorList>
            <consortium name="RefSeq"/>
        </authorList>
    </citation>
    <scope>IDENTIFICATION</scope>
    <source>
        <tissue evidence="6">Blood</tissue>
    </source>
</reference>
<gene>
    <name evidence="6" type="primary">LOC132712312</name>
</gene>
<name>A0ABM3ZLP1_PANGU</name>
<dbReference type="RefSeq" id="XP_060549290.1">
    <property type="nucleotide sequence ID" value="XM_060693307.1"/>
</dbReference>
<dbReference type="Proteomes" id="UP001652622">
    <property type="component" value="Unplaced"/>
</dbReference>
<feature type="region of interest" description="Disordered" evidence="3">
    <location>
        <begin position="117"/>
        <end position="136"/>
    </location>
</feature>
<dbReference type="SMART" id="SM00058">
    <property type="entry name" value="FN1"/>
    <property type="match status" value="3"/>
</dbReference>
<evidence type="ECO:0000256" key="2">
    <source>
        <dbReference type="ARBA" id="ARBA00023180"/>
    </source>
</evidence>
<evidence type="ECO:0000313" key="6">
    <source>
        <dbReference type="RefSeq" id="XP_060549290.1"/>
    </source>
</evidence>
<keyword evidence="2" id="KW-0325">Glycoprotein</keyword>
<proteinExistence type="predicted"/>
<feature type="domain" description="Fibronectin type-I" evidence="4">
    <location>
        <begin position="26"/>
        <end position="68"/>
    </location>
</feature>
<dbReference type="CDD" id="cd00061">
    <property type="entry name" value="FN1"/>
    <property type="match status" value="2"/>
</dbReference>
<evidence type="ECO:0000256" key="1">
    <source>
        <dbReference type="ARBA" id="ARBA00023157"/>
    </source>
</evidence>
<dbReference type="PROSITE" id="PS01253">
    <property type="entry name" value="FN1_1"/>
    <property type="match status" value="1"/>
</dbReference>
<organism evidence="5 6">
    <name type="scientific">Pantherophis guttatus</name>
    <name type="common">Corn snake</name>
    <name type="synonym">Elaphe guttata</name>
    <dbReference type="NCBI Taxonomy" id="94885"/>
    <lineage>
        <taxon>Eukaryota</taxon>
        <taxon>Metazoa</taxon>
        <taxon>Chordata</taxon>
        <taxon>Craniata</taxon>
        <taxon>Vertebrata</taxon>
        <taxon>Euteleostomi</taxon>
        <taxon>Lepidosauria</taxon>
        <taxon>Squamata</taxon>
        <taxon>Bifurcata</taxon>
        <taxon>Unidentata</taxon>
        <taxon>Episquamata</taxon>
        <taxon>Toxicofera</taxon>
        <taxon>Serpentes</taxon>
        <taxon>Colubroidea</taxon>
        <taxon>Colubridae</taxon>
        <taxon>Colubrinae</taxon>
        <taxon>Pantherophis</taxon>
    </lineage>
</organism>
<keyword evidence="5" id="KW-1185">Reference proteome</keyword>
<evidence type="ECO:0000256" key="3">
    <source>
        <dbReference type="SAM" id="MobiDB-lite"/>
    </source>
</evidence>
<evidence type="ECO:0000313" key="5">
    <source>
        <dbReference type="Proteomes" id="UP001652622"/>
    </source>
</evidence>
<sequence length="150" mass="16761">MSETGFKLWCQCLGLGSGHFRCDSSKWCHDNGMNYKIGEKWDRHGENGQVMSCTCLGNGKGEFKCDPHEATCYDDGKMYHVGEQWQKEYLGAICSCTCYGGQQGWRCDNCRRPGASDGSPSQTYSQREQQSINTVSEHLPSTGSFVALKF</sequence>
<feature type="compositionally biased region" description="Polar residues" evidence="3">
    <location>
        <begin position="118"/>
        <end position="136"/>
    </location>
</feature>
<evidence type="ECO:0000259" key="4">
    <source>
        <dbReference type="PROSITE" id="PS51091"/>
    </source>
</evidence>
<protein>
    <submittedName>
        <fullName evidence="6">LOW QUALITY PROTEIN: fibronectin-like</fullName>
    </submittedName>
</protein>
<dbReference type="InterPro" id="IPR000083">
    <property type="entry name" value="Fibronectin_type1"/>
</dbReference>
<dbReference type="GeneID" id="132712312"/>
<feature type="domain" description="Fibronectin type-I" evidence="4">
    <location>
        <begin position="70"/>
        <end position="110"/>
    </location>
</feature>
<dbReference type="SUPFAM" id="SSF57603">
    <property type="entry name" value="FnI-like domain"/>
    <property type="match status" value="3"/>
</dbReference>
<dbReference type="Gene3D" id="2.10.70.10">
    <property type="entry name" value="Complement Module, domain 1"/>
    <property type="match status" value="3"/>
</dbReference>
<dbReference type="PROSITE" id="PS51091">
    <property type="entry name" value="FN1_2"/>
    <property type="match status" value="2"/>
</dbReference>
<dbReference type="Pfam" id="PF00039">
    <property type="entry name" value="fn1"/>
    <property type="match status" value="2"/>
</dbReference>
<keyword evidence="1" id="KW-1015">Disulfide bond</keyword>
<accession>A0ABM3ZLP1</accession>